<dbReference type="KEGG" id="mas:Mahau_0436"/>
<keyword evidence="1" id="KW-0175">Coiled coil</keyword>
<dbReference type="AlphaFoldDB" id="F3ZYQ7"/>
<evidence type="ECO:0000313" key="3">
    <source>
        <dbReference type="EMBL" id="AEE95652.1"/>
    </source>
</evidence>
<dbReference type="PANTHER" id="PTHR38430:SF1">
    <property type="entry name" value="PROTEIN-ARGININE KINASE ACTIVATOR PROTEIN"/>
    <property type="match status" value="1"/>
</dbReference>
<dbReference type="PROSITE" id="PS50151">
    <property type="entry name" value="UVR"/>
    <property type="match status" value="1"/>
</dbReference>
<evidence type="ECO:0000313" key="4">
    <source>
        <dbReference type="Proteomes" id="UP000008457"/>
    </source>
</evidence>
<sequence length="178" mass="20095">MNCDYCKSKPATVHLTKIINGQKTELHLCEDCAKQSGEINWFNTFSLNEIFQPFSVNDLLSSFLEGANGNNGSMGYGVNVSAKCDTCGMTYDRFKQTGMLGCCHCYEAFGDELTPLIRRIHGNVKHVGKVPRKAGSELRVRREIERLKEQLDRAVKEEAFERAAELRDKIKELEGKLN</sequence>
<organism evidence="3 4">
    <name type="scientific">Mahella australiensis (strain DSM 15567 / CIP 107919 / 50-1 BON)</name>
    <dbReference type="NCBI Taxonomy" id="697281"/>
    <lineage>
        <taxon>Bacteria</taxon>
        <taxon>Bacillati</taxon>
        <taxon>Bacillota</taxon>
        <taxon>Clostridia</taxon>
        <taxon>Thermoanaerobacterales</taxon>
        <taxon>Thermoanaerobacterales Family IV. Incertae Sedis</taxon>
        <taxon>Mahella</taxon>
    </lineage>
</organism>
<dbReference type="eggNOG" id="COG3880">
    <property type="taxonomic scope" value="Bacteria"/>
</dbReference>
<gene>
    <name evidence="3" type="ordered locus">Mahau_0436</name>
</gene>
<reference evidence="3 4" key="2">
    <citation type="journal article" date="2011" name="Stand. Genomic Sci.">
        <title>Complete genome sequence of Mahella australiensis type strain (50-1 BON).</title>
        <authorList>
            <person name="Sikorski J."/>
            <person name="Teshima H."/>
            <person name="Nolan M."/>
            <person name="Lucas S."/>
            <person name="Hammon N."/>
            <person name="Deshpande S."/>
            <person name="Cheng J.F."/>
            <person name="Pitluck S."/>
            <person name="Liolios K."/>
            <person name="Pagani I."/>
            <person name="Ivanova N."/>
            <person name="Huntemann M."/>
            <person name="Mavromatis K."/>
            <person name="Ovchinikova G."/>
            <person name="Pati A."/>
            <person name="Tapia R."/>
            <person name="Han C."/>
            <person name="Goodwin L."/>
            <person name="Chen A."/>
            <person name="Palaniappan K."/>
            <person name="Land M."/>
            <person name="Hauser L."/>
            <person name="Ngatchou-Djao O.D."/>
            <person name="Rohde M."/>
            <person name="Pukall R."/>
            <person name="Spring S."/>
            <person name="Abt B."/>
            <person name="Goker M."/>
            <person name="Detter J.C."/>
            <person name="Woyke T."/>
            <person name="Bristow J."/>
            <person name="Markowitz V."/>
            <person name="Hugenholtz P."/>
            <person name="Eisen J.A."/>
            <person name="Kyrpides N.C."/>
            <person name="Klenk H.P."/>
            <person name="Lapidus A."/>
        </authorList>
    </citation>
    <scope>NUCLEOTIDE SEQUENCE [LARGE SCALE GENOMIC DNA]</scope>
    <source>
        <strain evidence="4">DSM 15567 / CIP 107919 / 50-1 BON</strain>
    </source>
</reference>
<feature type="coiled-coil region" evidence="1">
    <location>
        <begin position="137"/>
        <end position="176"/>
    </location>
</feature>
<accession>F3ZYQ7</accession>
<dbReference type="GO" id="GO:1990170">
    <property type="term" value="P:stress response to cadmium ion"/>
    <property type="evidence" value="ECO:0007669"/>
    <property type="project" value="TreeGrafter"/>
</dbReference>
<dbReference type="Gene3D" id="4.10.860.10">
    <property type="entry name" value="UVR domain"/>
    <property type="match status" value="1"/>
</dbReference>
<dbReference type="GO" id="GO:0005507">
    <property type="term" value="F:copper ion binding"/>
    <property type="evidence" value="ECO:0007669"/>
    <property type="project" value="TreeGrafter"/>
</dbReference>
<evidence type="ECO:0000256" key="1">
    <source>
        <dbReference type="SAM" id="Coils"/>
    </source>
</evidence>
<dbReference type="PANTHER" id="PTHR38430">
    <property type="entry name" value="PROTEIN-ARGININE KINASE ACTIVATOR PROTEIN"/>
    <property type="match status" value="1"/>
</dbReference>
<dbReference type="InterPro" id="IPR001943">
    <property type="entry name" value="UVR_dom"/>
</dbReference>
<dbReference type="OrthoDB" id="9788704at2"/>
<name>F3ZYQ7_MAHA5</name>
<dbReference type="STRING" id="697281.Mahau_0436"/>
<dbReference type="HOGENOM" id="CLU_102553_1_0_9"/>
<dbReference type="EMBL" id="CP002360">
    <property type="protein sequence ID" value="AEE95652.1"/>
    <property type="molecule type" value="Genomic_DNA"/>
</dbReference>
<dbReference type="RefSeq" id="WP_013780085.1">
    <property type="nucleotide sequence ID" value="NC_015520.1"/>
</dbReference>
<keyword evidence="4" id="KW-1185">Reference proteome</keyword>
<dbReference type="GO" id="GO:0050897">
    <property type="term" value="F:cobalt ion binding"/>
    <property type="evidence" value="ECO:0007669"/>
    <property type="project" value="TreeGrafter"/>
</dbReference>
<dbReference type="SUPFAM" id="SSF46600">
    <property type="entry name" value="C-terminal UvrC-binding domain of UvrB"/>
    <property type="match status" value="1"/>
</dbReference>
<dbReference type="GO" id="GO:0008270">
    <property type="term" value="F:zinc ion binding"/>
    <property type="evidence" value="ECO:0007669"/>
    <property type="project" value="TreeGrafter"/>
</dbReference>
<reference evidence="4" key="1">
    <citation type="submission" date="2010-11" db="EMBL/GenBank/DDBJ databases">
        <title>The complete genome of Mahella australiensis DSM 15567.</title>
        <authorList>
            <consortium name="US DOE Joint Genome Institute (JGI-PGF)"/>
            <person name="Lucas S."/>
            <person name="Copeland A."/>
            <person name="Lapidus A."/>
            <person name="Bruce D."/>
            <person name="Goodwin L."/>
            <person name="Pitluck S."/>
            <person name="Kyrpides N."/>
            <person name="Mavromatis K."/>
            <person name="Pagani I."/>
            <person name="Ivanova N."/>
            <person name="Teshima H."/>
            <person name="Brettin T."/>
            <person name="Detter J.C."/>
            <person name="Han C."/>
            <person name="Tapia R."/>
            <person name="Land M."/>
            <person name="Hauser L."/>
            <person name="Markowitz V."/>
            <person name="Cheng J.-F."/>
            <person name="Hugenholtz P."/>
            <person name="Woyke T."/>
            <person name="Wu D."/>
            <person name="Spring S."/>
            <person name="Pukall R."/>
            <person name="Steenblock K."/>
            <person name="Schneider S."/>
            <person name="Klenk H.-P."/>
            <person name="Eisen J.A."/>
        </authorList>
    </citation>
    <scope>NUCLEOTIDE SEQUENCE [LARGE SCALE GENOMIC DNA]</scope>
    <source>
        <strain evidence="4">DSM 15567 / CIP 107919 / 50-1 BON</strain>
    </source>
</reference>
<evidence type="ECO:0000259" key="2">
    <source>
        <dbReference type="PROSITE" id="PS50151"/>
    </source>
</evidence>
<dbReference type="GO" id="GO:0046870">
    <property type="term" value="F:cadmium ion binding"/>
    <property type="evidence" value="ECO:0007669"/>
    <property type="project" value="TreeGrafter"/>
</dbReference>
<dbReference type="Proteomes" id="UP000008457">
    <property type="component" value="Chromosome"/>
</dbReference>
<dbReference type="InterPro" id="IPR025542">
    <property type="entry name" value="YacH"/>
</dbReference>
<dbReference type="PIRSF" id="PIRSF015034">
    <property type="entry name" value="YacH"/>
    <property type="match status" value="1"/>
</dbReference>
<dbReference type="Pfam" id="PF02151">
    <property type="entry name" value="UVR"/>
    <property type="match status" value="1"/>
</dbReference>
<dbReference type="InterPro" id="IPR036876">
    <property type="entry name" value="UVR_dom_sf"/>
</dbReference>
<protein>
    <submittedName>
        <fullName evidence="3">UvrB/UvrC protein</fullName>
    </submittedName>
</protein>
<feature type="domain" description="UVR" evidence="2">
    <location>
        <begin position="141"/>
        <end position="176"/>
    </location>
</feature>
<dbReference type="GO" id="GO:1990169">
    <property type="term" value="P:stress response to copper ion"/>
    <property type="evidence" value="ECO:0007669"/>
    <property type="project" value="TreeGrafter"/>
</dbReference>
<proteinExistence type="predicted"/>